<keyword evidence="3" id="KW-1185">Reference proteome</keyword>
<gene>
    <name evidence="2" type="ORF">CTheo_5005</name>
</gene>
<accession>A0A5N5QIS8</accession>
<dbReference type="AlphaFoldDB" id="A0A5N5QIS8"/>
<dbReference type="Gene3D" id="1.20.1280.50">
    <property type="match status" value="1"/>
</dbReference>
<organism evidence="2 3">
    <name type="scientific">Ceratobasidium theobromae</name>
    <dbReference type="NCBI Taxonomy" id="1582974"/>
    <lineage>
        <taxon>Eukaryota</taxon>
        <taxon>Fungi</taxon>
        <taxon>Dikarya</taxon>
        <taxon>Basidiomycota</taxon>
        <taxon>Agaricomycotina</taxon>
        <taxon>Agaricomycetes</taxon>
        <taxon>Cantharellales</taxon>
        <taxon>Ceratobasidiaceae</taxon>
        <taxon>Ceratobasidium</taxon>
    </lineage>
</organism>
<dbReference type="Gene3D" id="3.80.10.10">
    <property type="entry name" value="Ribonuclease Inhibitor"/>
    <property type="match status" value="1"/>
</dbReference>
<dbReference type="CDD" id="cd09917">
    <property type="entry name" value="F-box_SF"/>
    <property type="match status" value="1"/>
</dbReference>
<protein>
    <submittedName>
        <fullName evidence="2">F-box-like domain containing protein</fullName>
    </submittedName>
</protein>
<dbReference type="EMBL" id="SSOP01000100">
    <property type="protein sequence ID" value="KAB5591539.1"/>
    <property type="molecule type" value="Genomic_DNA"/>
</dbReference>
<reference evidence="2 3" key="1">
    <citation type="journal article" date="2019" name="Fungal Biol. Biotechnol.">
        <title>Draft genome sequence of fastidious pathogen Ceratobasidium theobromae, which causes vascular-streak dieback in Theobroma cacao.</title>
        <authorList>
            <person name="Ali S.S."/>
            <person name="Asman A."/>
            <person name="Shao J."/>
            <person name="Firmansyah A.P."/>
            <person name="Susilo A.W."/>
            <person name="Rosmana A."/>
            <person name="McMahon P."/>
            <person name="Junaid M."/>
            <person name="Guest D."/>
            <person name="Kheng T.Y."/>
            <person name="Meinhardt L.W."/>
            <person name="Bailey B.A."/>
        </authorList>
    </citation>
    <scope>NUCLEOTIDE SEQUENCE [LARGE SCALE GENOMIC DNA]</scope>
    <source>
        <strain evidence="2 3">CT2</strain>
    </source>
</reference>
<dbReference type="InterPro" id="IPR036047">
    <property type="entry name" value="F-box-like_dom_sf"/>
</dbReference>
<dbReference type="SUPFAM" id="SSF52047">
    <property type="entry name" value="RNI-like"/>
    <property type="match status" value="1"/>
</dbReference>
<sequence>MVFSTMCFKLPTELWSEVFQYCSLSDLATASRVSRYWRAIIFPQLYREVSIKSRSHLETLVSRLELEKTRGRLQVGSCLHSLAINPDLDIHRVTLIQDYGVWFKSDDILARRFHSVIPKLGRLEKLLWMGIRYFPSAPELFACFRDSCPNLRSLEMSIVDADDLATYTRRVPLVSEQVFVFKNLTRLLVKVVNESRNRNYYSPRASNKLSMMIEQSPGLVELSLRLPGESSYIICQLKEPLPRLRSLELDGGYPQPARDVDGTANNSLGAFFRRHPHLTNVALLWAPSFRPTELPPVDPALMPSLFPSVTKFDGPIRVCMGLVASEVAEQLEALKVEQTLHIHSNNMNGRLDDPISALAGRARPLPNLKSLEFGKTCTCMGGHIDKTALDKLLTATPALTFLGMGPFPAQWDDFSHTLKRVPYLASIVIAVEHQKVYMSSRDLDDANPGKLVQEGFNTLYPDIRLSIILV</sequence>
<dbReference type="SUPFAM" id="SSF81383">
    <property type="entry name" value="F-box domain"/>
    <property type="match status" value="1"/>
</dbReference>
<comment type="caution">
    <text evidence="2">The sequence shown here is derived from an EMBL/GenBank/DDBJ whole genome shotgun (WGS) entry which is preliminary data.</text>
</comment>
<evidence type="ECO:0000313" key="2">
    <source>
        <dbReference type="EMBL" id="KAB5591539.1"/>
    </source>
</evidence>
<dbReference type="Proteomes" id="UP000383932">
    <property type="component" value="Unassembled WGS sequence"/>
</dbReference>
<name>A0A5N5QIS8_9AGAM</name>
<dbReference type="OrthoDB" id="2870744at2759"/>
<dbReference type="InterPro" id="IPR001810">
    <property type="entry name" value="F-box_dom"/>
</dbReference>
<feature type="domain" description="F-box" evidence="1">
    <location>
        <begin position="4"/>
        <end position="49"/>
    </location>
</feature>
<evidence type="ECO:0000259" key="1">
    <source>
        <dbReference type="PROSITE" id="PS50181"/>
    </source>
</evidence>
<dbReference type="PROSITE" id="PS50181">
    <property type="entry name" value="FBOX"/>
    <property type="match status" value="1"/>
</dbReference>
<dbReference type="InterPro" id="IPR032675">
    <property type="entry name" value="LRR_dom_sf"/>
</dbReference>
<dbReference type="SMART" id="SM00256">
    <property type="entry name" value="FBOX"/>
    <property type="match status" value="1"/>
</dbReference>
<proteinExistence type="predicted"/>
<dbReference type="Pfam" id="PF12937">
    <property type="entry name" value="F-box-like"/>
    <property type="match status" value="1"/>
</dbReference>
<evidence type="ECO:0000313" key="3">
    <source>
        <dbReference type="Proteomes" id="UP000383932"/>
    </source>
</evidence>